<evidence type="ECO:0000256" key="2">
    <source>
        <dbReference type="ARBA" id="ARBA00022694"/>
    </source>
</evidence>
<reference evidence="9 10" key="1">
    <citation type="journal article" date="2017" name="Int. J. Syst. Evol. Microbiol.">
        <title>Arachidicoccus ginsenosidivorans sp. nov., with ginsenoside-converting activity isolated from ginseng cultivating soil.</title>
        <authorList>
            <person name="Siddiqi M.Z."/>
            <person name="Aslam Z."/>
            <person name="Im W.T."/>
        </authorList>
    </citation>
    <scope>NUCLEOTIDE SEQUENCE [LARGE SCALE GENOMIC DNA]</scope>
    <source>
        <strain evidence="9 10">Gsoil 809</strain>
    </source>
</reference>
<accession>A0A5B8VHY0</accession>
<dbReference type="Proteomes" id="UP000321291">
    <property type="component" value="Chromosome"/>
</dbReference>
<comment type="function">
    <text evidence="1 7">RNaseP catalyzes the removal of the 5'-leader sequence from pre-tRNA to produce the mature 5'-terminus. It can also cleave other RNA substrates such as 4.5S RNA. The protein component plays an auxiliary but essential role in vivo by binding to the 5'-leader sequence and broadening the substrate specificity of the ribozyme.</text>
</comment>
<proteinExistence type="inferred from homology"/>
<dbReference type="SUPFAM" id="SSF54211">
    <property type="entry name" value="Ribosomal protein S5 domain 2-like"/>
    <property type="match status" value="1"/>
</dbReference>
<dbReference type="OrthoDB" id="1524972at2"/>
<dbReference type="RefSeq" id="WP_146779923.1">
    <property type="nucleotide sequence ID" value="NZ_CP042434.1"/>
</dbReference>
<comment type="subunit">
    <text evidence="7">Consists of a catalytic RNA component (M1 or rnpB) and a protein subunit.</text>
</comment>
<dbReference type="InterPro" id="IPR020568">
    <property type="entry name" value="Ribosomal_Su5_D2-typ_SF"/>
</dbReference>
<sequence>MKTNRSLGKSEKLKSRKQIDQLFKARKFITDTPIRLFYELHRTEVAHGDESANNIKVPLQHVANVQVGFGCSKKFFKQAVRRNRVKRLLREAYRLQKGPLWTLCQATGCKLTLFWLYGHNQLPSQELINQKVGNLIQELNEKLSGKLNA</sequence>
<dbReference type="HAMAP" id="MF_00227">
    <property type="entry name" value="RNase_P"/>
    <property type="match status" value="1"/>
</dbReference>
<evidence type="ECO:0000256" key="1">
    <source>
        <dbReference type="ARBA" id="ARBA00002663"/>
    </source>
</evidence>
<dbReference type="KEGG" id="agi:FSB73_02070"/>
<keyword evidence="2 7" id="KW-0819">tRNA processing</keyword>
<evidence type="ECO:0000256" key="8">
    <source>
        <dbReference type="NCBIfam" id="TIGR00188"/>
    </source>
</evidence>
<evidence type="ECO:0000256" key="7">
    <source>
        <dbReference type="HAMAP-Rule" id="MF_00227"/>
    </source>
</evidence>
<dbReference type="InterPro" id="IPR000100">
    <property type="entry name" value="RNase_P"/>
</dbReference>
<evidence type="ECO:0000256" key="3">
    <source>
        <dbReference type="ARBA" id="ARBA00022722"/>
    </source>
</evidence>
<keyword evidence="10" id="KW-1185">Reference proteome</keyword>
<evidence type="ECO:0000256" key="6">
    <source>
        <dbReference type="ARBA" id="ARBA00022884"/>
    </source>
</evidence>
<evidence type="ECO:0000313" key="9">
    <source>
        <dbReference type="EMBL" id="QEC70661.1"/>
    </source>
</evidence>
<keyword evidence="6 7" id="KW-0694">RNA-binding</keyword>
<comment type="catalytic activity">
    <reaction evidence="7">
        <text>Endonucleolytic cleavage of RNA, removing 5'-extranucleotides from tRNA precursor.</text>
        <dbReference type="EC" id="3.1.26.5"/>
    </reaction>
</comment>
<keyword evidence="4 7" id="KW-0255">Endonuclease</keyword>
<organism evidence="9 10">
    <name type="scientific">Arachidicoccus ginsenosidivorans</name>
    <dbReference type="NCBI Taxonomy" id="496057"/>
    <lineage>
        <taxon>Bacteria</taxon>
        <taxon>Pseudomonadati</taxon>
        <taxon>Bacteroidota</taxon>
        <taxon>Chitinophagia</taxon>
        <taxon>Chitinophagales</taxon>
        <taxon>Chitinophagaceae</taxon>
        <taxon>Arachidicoccus</taxon>
    </lineage>
</organism>
<evidence type="ECO:0000256" key="4">
    <source>
        <dbReference type="ARBA" id="ARBA00022759"/>
    </source>
</evidence>
<dbReference type="EMBL" id="CP042434">
    <property type="protein sequence ID" value="QEC70661.1"/>
    <property type="molecule type" value="Genomic_DNA"/>
</dbReference>
<gene>
    <name evidence="7 9" type="primary">rnpA</name>
    <name evidence="9" type="ORF">FSB73_02070</name>
</gene>
<dbReference type="InterPro" id="IPR020539">
    <property type="entry name" value="RNase_P_CS"/>
</dbReference>
<name>A0A5B8VHY0_9BACT</name>
<dbReference type="NCBIfam" id="TIGR00188">
    <property type="entry name" value="rnpA"/>
    <property type="match status" value="1"/>
</dbReference>
<dbReference type="EC" id="3.1.26.5" evidence="7 8"/>
<dbReference type="Gene3D" id="3.30.230.10">
    <property type="match status" value="1"/>
</dbReference>
<keyword evidence="5 7" id="KW-0378">Hydrolase</keyword>
<dbReference type="PROSITE" id="PS00648">
    <property type="entry name" value="RIBONUCLEASE_P"/>
    <property type="match status" value="1"/>
</dbReference>
<dbReference type="InterPro" id="IPR014721">
    <property type="entry name" value="Ribsml_uS5_D2-typ_fold_subgr"/>
</dbReference>
<evidence type="ECO:0000313" key="10">
    <source>
        <dbReference type="Proteomes" id="UP000321291"/>
    </source>
</evidence>
<protein>
    <recommendedName>
        <fullName evidence="7 8">Ribonuclease P protein component</fullName>
        <shortName evidence="7">RNase P protein</shortName>
        <shortName evidence="7">RNaseP protein</shortName>
        <ecNumber evidence="7 8">3.1.26.5</ecNumber>
    </recommendedName>
    <alternativeName>
        <fullName evidence="7">Protein C5</fullName>
    </alternativeName>
</protein>
<dbReference type="GO" id="GO:0004526">
    <property type="term" value="F:ribonuclease P activity"/>
    <property type="evidence" value="ECO:0007669"/>
    <property type="project" value="UniProtKB-UniRule"/>
</dbReference>
<evidence type="ECO:0000256" key="5">
    <source>
        <dbReference type="ARBA" id="ARBA00022801"/>
    </source>
</evidence>
<dbReference type="GO" id="GO:0001682">
    <property type="term" value="P:tRNA 5'-leader removal"/>
    <property type="evidence" value="ECO:0007669"/>
    <property type="project" value="UniProtKB-UniRule"/>
</dbReference>
<dbReference type="Pfam" id="PF00825">
    <property type="entry name" value="Ribonuclease_P"/>
    <property type="match status" value="1"/>
</dbReference>
<keyword evidence="3 7" id="KW-0540">Nuclease</keyword>
<dbReference type="GO" id="GO:0000049">
    <property type="term" value="F:tRNA binding"/>
    <property type="evidence" value="ECO:0007669"/>
    <property type="project" value="UniProtKB-UniRule"/>
</dbReference>
<comment type="similarity">
    <text evidence="7">Belongs to the RnpA family.</text>
</comment>
<dbReference type="AlphaFoldDB" id="A0A5B8VHY0"/>